<accession>A0AAV4QYQ8</accession>
<gene>
    <name evidence="1" type="ORF">CDAR_281491</name>
</gene>
<sequence>MALRVSQIECTASEQGMPWTYLGGRWPFSWAQNIKWNSISTSPKQKKKRKLQSNSIQVYSEMENSSSYFQPSPPPSNSISSPPYAILSIPNTSSLIFRTSGKTEVKMGPLPVTPESLKFFDSMCSFRTGVALELFGQKMAVFSAAEHKMEFNQYFSKAEKRTETPVEQHSSIL</sequence>
<dbReference type="EMBL" id="BPLQ01005302">
    <property type="protein sequence ID" value="GIY13981.1"/>
    <property type="molecule type" value="Genomic_DNA"/>
</dbReference>
<reference evidence="1 2" key="1">
    <citation type="submission" date="2021-06" db="EMBL/GenBank/DDBJ databases">
        <title>Caerostris darwini draft genome.</title>
        <authorList>
            <person name="Kono N."/>
            <person name="Arakawa K."/>
        </authorList>
    </citation>
    <scope>NUCLEOTIDE SEQUENCE [LARGE SCALE GENOMIC DNA]</scope>
</reference>
<name>A0AAV4QYQ8_9ARAC</name>
<dbReference type="AlphaFoldDB" id="A0AAV4QYQ8"/>
<organism evidence="1 2">
    <name type="scientific">Caerostris darwini</name>
    <dbReference type="NCBI Taxonomy" id="1538125"/>
    <lineage>
        <taxon>Eukaryota</taxon>
        <taxon>Metazoa</taxon>
        <taxon>Ecdysozoa</taxon>
        <taxon>Arthropoda</taxon>
        <taxon>Chelicerata</taxon>
        <taxon>Arachnida</taxon>
        <taxon>Araneae</taxon>
        <taxon>Araneomorphae</taxon>
        <taxon>Entelegynae</taxon>
        <taxon>Araneoidea</taxon>
        <taxon>Araneidae</taxon>
        <taxon>Caerostris</taxon>
    </lineage>
</organism>
<keyword evidence="2" id="KW-1185">Reference proteome</keyword>
<dbReference type="Proteomes" id="UP001054837">
    <property type="component" value="Unassembled WGS sequence"/>
</dbReference>
<proteinExistence type="predicted"/>
<evidence type="ECO:0000313" key="1">
    <source>
        <dbReference type="EMBL" id="GIY13981.1"/>
    </source>
</evidence>
<protein>
    <submittedName>
        <fullName evidence="1">Uncharacterized protein</fullName>
    </submittedName>
</protein>
<comment type="caution">
    <text evidence="1">The sequence shown here is derived from an EMBL/GenBank/DDBJ whole genome shotgun (WGS) entry which is preliminary data.</text>
</comment>
<evidence type="ECO:0000313" key="2">
    <source>
        <dbReference type="Proteomes" id="UP001054837"/>
    </source>
</evidence>